<protein>
    <recommendedName>
        <fullName evidence="3">Laminin G domain-containing protein</fullName>
    </recommendedName>
</protein>
<name>A0A1H7WDF4_STRJI</name>
<dbReference type="OrthoDB" id="5165349at2"/>
<evidence type="ECO:0008006" key="3">
    <source>
        <dbReference type="Google" id="ProtNLM"/>
    </source>
</evidence>
<dbReference type="InterPro" id="IPR013320">
    <property type="entry name" value="ConA-like_dom_sf"/>
</dbReference>
<proteinExistence type="predicted"/>
<reference evidence="2" key="1">
    <citation type="submission" date="2016-10" db="EMBL/GenBank/DDBJ databases">
        <authorList>
            <person name="Varghese N."/>
        </authorList>
    </citation>
    <scope>NUCLEOTIDE SEQUENCE [LARGE SCALE GENOMIC DNA]</scope>
    <source>
        <strain evidence="2">DSM 45096 / BCRC 16803 / CGMCC 4.1857 / CIP 109030 / JCM 12277 / KCTC 19219 / NBRC 100920 / 33214</strain>
    </source>
</reference>
<dbReference type="AlphaFoldDB" id="A0A1H7WDF4"/>
<gene>
    <name evidence="1" type="ORF">SAMN05414137_12088</name>
</gene>
<dbReference type="Gene3D" id="1.50.10.10">
    <property type="match status" value="1"/>
</dbReference>
<evidence type="ECO:0000313" key="2">
    <source>
        <dbReference type="Proteomes" id="UP000183015"/>
    </source>
</evidence>
<dbReference type="InterPro" id="IPR008928">
    <property type="entry name" value="6-hairpin_glycosidase_sf"/>
</dbReference>
<evidence type="ECO:0000313" key="1">
    <source>
        <dbReference type="EMBL" id="SEM19500.1"/>
    </source>
</evidence>
<dbReference type="SUPFAM" id="SSF48208">
    <property type="entry name" value="Six-hairpin glycosidases"/>
    <property type="match status" value="1"/>
</dbReference>
<accession>A0A1H7WDF4</accession>
<keyword evidence="2" id="KW-1185">Reference proteome</keyword>
<dbReference type="EMBL" id="FOAZ01000020">
    <property type="protein sequence ID" value="SEM19500.1"/>
    <property type="molecule type" value="Genomic_DNA"/>
</dbReference>
<dbReference type="Proteomes" id="UP000183015">
    <property type="component" value="Unassembled WGS sequence"/>
</dbReference>
<dbReference type="STRING" id="235985.SAMN05414137_12088"/>
<dbReference type="RefSeq" id="WP_042446749.1">
    <property type="nucleotide sequence ID" value="NZ_BBPN01000011.1"/>
</dbReference>
<sequence length="881" mass="94832">MTTKTEAAPVVEAGVPDLDAVAGRWVGLDEIAHLPSLRNQQGQGHVNHDLTSLSWLVAPPFTFGYHTGELRVDGSVPAAQRFRWKPWGVIREHRGDGLRLTTDTRMALSRDLLLWRVSVTNEGADARTVELSQDLFAMVAHTEVGYGWLYDGPWNHGQHHDFMALERIRATTGGRGDSYLLSPAARRLRLGRPRIPGIQRDEDHGPMLLDDALPAHVSHDKEPEPRVGVAGAVRALRVESADGTSILCAEDAITLAVEDEATLDAFALAAGQTVTFELRLATEGQTGTVLTHGNHPDSLQVGLDGGRLWLGITGEREFTDATLPAGEWHQVSAHIEADHVALRLGGREIARTRHWTRSRRWTAHLDGQAVAIADTCSPARAAYAFADAPTALQVEGPGGCATWTVRLEPGASATVALACAYGTDADTVLAEARAAAADFQGTLRAGEEGWRAHWTNMFTPGNPDFSGHLPVLTTEDPGLAETYYLGALQALYMRNIRIRPGEPVFLTGGPRLGPTTTYFWDHCEWSRMYALLEPAGLRSWLTRVLVGPYKDSFGIEARSGGPLGNAYSANDHALFRLIEHYVCLSGDTDFLDQETGGATVLEHLERLGFGWRDKRSAATGGVLADFGDDAWNLLECVPTYTGVVASFNGAYVGATRSLAGLYRQRGRHEDADRAEAEADVLARAVLDLYAGAGRWQIRRPDGTDTIGHCLDFGLVSAHLHHDLDADVRREMADFVTDRLLVGGWMRALSPDDPIAAASDRPDHGAAGAFCAWPGATAHGLARLGYRDRAVTLLRDLTAAASGGVWGQAMEIVTGPDGEHRAQVAERGVSNRDCIAGAAATEAVLSALFDLDPSFAHGVPVARPHTLTVDGIGTLTGLGPAN</sequence>
<dbReference type="Gene3D" id="2.60.120.200">
    <property type="match status" value="1"/>
</dbReference>
<dbReference type="InterPro" id="IPR012341">
    <property type="entry name" value="6hp_glycosidase-like_sf"/>
</dbReference>
<dbReference type="SUPFAM" id="SSF49899">
    <property type="entry name" value="Concanavalin A-like lectins/glucanases"/>
    <property type="match status" value="1"/>
</dbReference>
<dbReference type="eggNOG" id="COG3408">
    <property type="taxonomic scope" value="Bacteria"/>
</dbReference>
<organism evidence="1 2">
    <name type="scientific">Streptacidiphilus jiangxiensis</name>
    <dbReference type="NCBI Taxonomy" id="235985"/>
    <lineage>
        <taxon>Bacteria</taxon>
        <taxon>Bacillati</taxon>
        <taxon>Actinomycetota</taxon>
        <taxon>Actinomycetes</taxon>
        <taxon>Kitasatosporales</taxon>
        <taxon>Streptomycetaceae</taxon>
        <taxon>Streptacidiphilus</taxon>
    </lineage>
</organism>
<dbReference type="GO" id="GO:0005975">
    <property type="term" value="P:carbohydrate metabolic process"/>
    <property type="evidence" value="ECO:0007669"/>
    <property type="project" value="InterPro"/>
</dbReference>